<gene>
    <name evidence="1" type="ORF">C41B8_09973</name>
</gene>
<dbReference type="OrthoDB" id="467001at2"/>
<proteinExistence type="predicted"/>
<organism evidence="1 2">
    <name type="scientific">Salinisphaera hydrothermalis (strain C41B8)</name>
    <dbReference type="NCBI Taxonomy" id="1304275"/>
    <lineage>
        <taxon>Bacteria</taxon>
        <taxon>Pseudomonadati</taxon>
        <taxon>Pseudomonadota</taxon>
        <taxon>Gammaproteobacteria</taxon>
        <taxon>Salinisphaerales</taxon>
        <taxon>Salinisphaeraceae</taxon>
        <taxon>Salinisphaera</taxon>
    </lineage>
</organism>
<evidence type="ECO:0008006" key="3">
    <source>
        <dbReference type="Google" id="ProtNLM"/>
    </source>
</evidence>
<dbReference type="eggNOG" id="ENOG5033XFW">
    <property type="taxonomic scope" value="Bacteria"/>
</dbReference>
<name>A0A084IKW3_SALHC</name>
<evidence type="ECO:0000313" key="2">
    <source>
        <dbReference type="Proteomes" id="UP000028302"/>
    </source>
</evidence>
<comment type="caution">
    <text evidence="1">The sequence shown here is derived from an EMBL/GenBank/DDBJ whole genome shotgun (WGS) entry which is preliminary data.</text>
</comment>
<dbReference type="Gene3D" id="2.60.120.620">
    <property type="entry name" value="q2cbj1_9rhob like domain"/>
    <property type="match status" value="1"/>
</dbReference>
<keyword evidence="2" id="KW-1185">Reference proteome</keyword>
<reference evidence="1 2" key="1">
    <citation type="submission" date="2013-03" db="EMBL/GenBank/DDBJ databases">
        <title>Salinisphaera hydrothermalis C41B8 Genome Sequencing.</title>
        <authorList>
            <person name="Li C."/>
            <person name="Lai Q."/>
            <person name="Shao Z."/>
        </authorList>
    </citation>
    <scope>NUCLEOTIDE SEQUENCE [LARGE SCALE GENOMIC DNA]</scope>
    <source>
        <strain evidence="1 2">C41B8</strain>
    </source>
</reference>
<dbReference type="RefSeq" id="WP_037337374.1">
    <property type="nucleotide sequence ID" value="NZ_APNK01000013.1"/>
</dbReference>
<dbReference type="EMBL" id="APNK01000013">
    <property type="protein sequence ID" value="KEZ77347.1"/>
    <property type="molecule type" value="Genomic_DNA"/>
</dbReference>
<dbReference type="AlphaFoldDB" id="A0A084IKW3"/>
<evidence type="ECO:0000313" key="1">
    <source>
        <dbReference type="EMBL" id="KEZ77347.1"/>
    </source>
</evidence>
<accession>A0A084IKW3</accession>
<dbReference type="STRING" id="1304275.C41B8_09973"/>
<sequence length="308" mass="34034">MKNLFRTNKQGHNKALWNYFVKSTPRRRQWYAARLGAKQGASLDARQRLAKELAASGGGYEIPLENGFAVFSPGTFAEVDDIVGTVREIIAAREAEVAPGNKDFLQQGYLDVAHLTDESPFLRFALREDVIAAIAGYLGVVPVLAKIDVWKSDNSPSQHHASQLYHCDWDDTAQLKIFIYASDVDIASGPLTLMEAEASDKLRSSIGYTYGRKGYRVNDEVANRVVGRDPQHEITGVAGTSVFADTSRCFHYGSRVQEGGQPRLVGFFQFVTPTSFLFPPGGYQQVAPYRGLARDDHSELVRMVLGAI</sequence>
<protein>
    <recommendedName>
        <fullName evidence="3">Phytanoyl-CoA dioxygenase</fullName>
    </recommendedName>
</protein>
<dbReference type="Proteomes" id="UP000028302">
    <property type="component" value="Unassembled WGS sequence"/>
</dbReference>